<protein>
    <submittedName>
        <fullName evidence="1">Uncharacterized protein</fullName>
    </submittedName>
</protein>
<keyword evidence="2" id="KW-1185">Reference proteome</keyword>
<dbReference type="EMBL" id="OX597815">
    <property type="protein sequence ID" value="CAI9718742.1"/>
    <property type="molecule type" value="Genomic_DNA"/>
</dbReference>
<accession>A0AA36AQ50</accession>
<dbReference type="AlphaFoldDB" id="A0AA36AQ50"/>
<dbReference type="Proteomes" id="UP001162480">
    <property type="component" value="Chromosome 2"/>
</dbReference>
<organism evidence="1 2">
    <name type="scientific">Octopus vulgaris</name>
    <name type="common">Common octopus</name>
    <dbReference type="NCBI Taxonomy" id="6645"/>
    <lineage>
        <taxon>Eukaryota</taxon>
        <taxon>Metazoa</taxon>
        <taxon>Spiralia</taxon>
        <taxon>Lophotrochozoa</taxon>
        <taxon>Mollusca</taxon>
        <taxon>Cephalopoda</taxon>
        <taxon>Coleoidea</taxon>
        <taxon>Octopodiformes</taxon>
        <taxon>Octopoda</taxon>
        <taxon>Incirrata</taxon>
        <taxon>Octopodidae</taxon>
        <taxon>Octopus</taxon>
    </lineage>
</organism>
<proteinExistence type="predicted"/>
<evidence type="ECO:0000313" key="2">
    <source>
        <dbReference type="Proteomes" id="UP001162480"/>
    </source>
</evidence>
<dbReference type="PANTHER" id="PTHR45913">
    <property type="entry name" value="EPM2A-INTERACTING PROTEIN 1"/>
    <property type="match status" value="1"/>
</dbReference>
<name>A0AA36AQ50_OCTVU</name>
<reference evidence="1" key="1">
    <citation type="submission" date="2023-08" db="EMBL/GenBank/DDBJ databases">
        <authorList>
            <person name="Alioto T."/>
            <person name="Alioto T."/>
            <person name="Gomez Garrido J."/>
        </authorList>
    </citation>
    <scope>NUCLEOTIDE SEQUENCE</scope>
</reference>
<sequence>MLKKELHRQFFNTRFLMCLSFLVDNFESVNSVNLALQGKDINVVHCHEKMTSFKMKLHLWDSKLNFAPFPNFNTLLGEDGLRVDAEILEIMKRYVLILHAEIQRYFSDVQNVEKAHYFNSNAFAIFVVDFPSGDCVIQEQFINLLNDGSAKKPPSITCVAVNSGLKRCSPIQMSPNWTSNSSFHLQQRTNDSRIL</sequence>
<evidence type="ECO:0000313" key="1">
    <source>
        <dbReference type="EMBL" id="CAI9718742.1"/>
    </source>
</evidence>
<dbReference type="PANTHER" id="PTHR45913:SF19">
    <property type="entry name" value="LOW QUALITY PROTEIN: ZINC FINGER BED DOMAIN-CONTAINING PROTEIN 5-LIKE"/>
    <property type="match status" value="1"/>
</dbReference>
<gene>
    <name evidence="1" type="ORF">OCTVUL_1B008843</name>
</gene>